<name>M1Z0J6_NITG3</name>
<sequence length="135" mass="15649">MFWKKKTEDDKEEKGKLFHLPKEDKRQAFRISPDPAEPVLVSIDGKTVKVLEISSGGISFRNNDFKPKGVYPVTFTLPITGGFVKTKLRILRVNREGICQCRFVGLTERAEDDIHRYVLARQKEILRTRKRSETE</sequence>
<evidence type="ECO:0000313" key="2">
    <source>
        <dbReference type="EMBL" id="CCQ91230.1"/>
    </source>
</evidence>
<comment type="caution">
    <text evidence="2">The sequence shown here is derived from an EMBL/GenBank/DDBJ whole genome shotgun (WGS) entry which is preliminary data.</text>
</comment>
<proteinExistence type="predicted"/>
<dbReference type="HOGENOM" id="CLU_1883554_0_0_0"/>
<evidence type="ECO:0000259" key="1">
    <source>
        <dbReference type="Pfam" id="PF07238"/>
    </source>
</evidence>
<dbReference type="RefSeq" id="WP_005009657.1">
    <property type="nucleotide sequence ID" value="NZ_HG422173.1"/>
</dbReference>
<organism evidence="2 3">
    <name type="scientific">Nitrospina gracilis (strain 3/211)</name>
    <dbReference type="NCBI Taxonomy" id="1266370"/>
    <lineage>
        <taxon>Bacteria</taxon>
        <taxon>Pseudomonadati</taxon>
        <taxon>Nitrospinota/Tectimicrobiota group</taxon>
        <taxon>Nitrospinota</taxon>
        <taxon>Nitrospinia</taxon>
        <taxon>Nitrospinales</taxon>
        <taxon>Nitrospinaceae</taxon>
        <taxon>Nitrospina</taxon>
    </lineage>
</organism>
<dbReference type="EMBL" id="CAQJ01000067">
    <property type="protein sequence ID" value="CCQ91230.1"/>
    <property type="molecule type" value="Genomic_DNA"/>
</dbReference>
<dbReference type="Gene3D" id="2.40.10.220">
    <property type="entry name" value="predicted glycosyltransferase like domains"/>
    <property type="match status" value="1"/>
</dbReference>
<dbReference type="Proteomes" id="UP000011704">
    <property type="component" value="Unassembled WGS sequence"/>
</dbReference>
<dbReference type="InterPro" id="IPR009875">
    <property type="entry name" value="PilZ_domain"/>
</dbReference>
<gene>
    <name evidence="2" type="ORF">NITGR_600015</name>
</gene>
<keyword evidence="3" id="KW-1185">Reference proteome</keyword>
<dbReference type="STRING" id="1266370.NITGR_600015"/>
<protein>
    <recommendedName>
        <fullName evidence="1">PilZ domain-containing protein</fullName>
    </recommendedName>
</protein>
<dbReference type="Pfam" id="PF07238">
    <property type="entry name" value="PilZ"/>
    <property type="match status" value="1"/>
</dbReference>
<accession>M1Z0J6</accession>
<dbReference type="GO" id="GO:0035438">
    <property type="term" value="F:cyclic-di-GMP binding"/>
    <property type="evidence" value="ECO:0007669"/>
    <property type="project" value="InterPro"/>
</dbReference>
<dbReference type="AlphaFoldDB" id="M1Z0J6"/>
<reference evidence="2 3" key="1">
    <citation type="journal article" date="2013" name="Front. Microbiol.">
        <title>The genome of Nitrospina gracilis illuminates the metabolism and evolution of the major marine nitrite oxidizer.</title>
        <authorList>
            <person name="Luecker S."/>
            <person name="Nowka B."/>
            <person name="Rattei T."/>
            <person name="Spieck E."/>
            <person name="and Daims H."/>
        </authorList>
    </citation>
    <scope>NUCLEOTIDE SEQUENCE [LARGE SCALE GENOMIC DNA]</scope>
    <source>
        <strain evidence="2 3">3/211</strain>
    </source>
</reference>
<dbReference type="InParanoid" id="M1Z0J6"/>
<feature type="domain" description="PilZ" evidence="1">
    <location>
        <begin position="24"/>
        <end position="119"/>
    </location>
</feature>
<evidence type="ECO:0000313" key="3">
    <source>
        <dbReference type="Proteomes" id="UP000011704"/>
    </source>
</evidence>